<reference evidence="1" key="2">
    <citation type="submission" date="2021-04" db="EMBL/GenBank/DDBJ databases">
        <authorList>
            <person name="Gilroy R."/>
        </authorList>
    </citation>
    <scope>NUCLEOTIDE SEQUENCE</scope>
    <source>
        <strain evidence="1">ChiHjej9B8-1298</strain>
    </source>
</reference>
<reference evidence="1" key="1">
    <citation type="journal article" date="2021" name="PeerJ">
        <title>Extensive microbial diversity within the chicken gut microbiome revealed by metagenomics and culture.</title>
        <authorList>
            <person name="Gilroy R."/>
            <person name="Ravi A."/>
            <person name="Getino M."/>
            <person name="Pursley I."/>
            <person name="Horton D.L."/>
            <person name="Alikhan N.F."/>
            <person name="Baker D."/>
            <person name="Gharbi K."/>
            <person name="Hall N."/>
            <person name="Watson M."/>
            <person name="Adriaenssens E.M."/>
            <person name="Foster-Nyarko E."/>
            <person name="Jarju S."/>
            <person name="Secka A."/>
            <person name="Antonio M."/>
            <person name="Oren A."/>
            <person name="Chaudhuri R.R."/>
            <person name="La Ragione R."/>
            <person name="Hildebrand F."/>
            <person name="Pallen M.J."/>
        </authorList>
    </citation>
    <scope>NUCLEOTIDE SEQUENCE</scope>
    <source>
        <strain evidence="1">ChiHjej9B8-1298</strain>
    </source>
</reference>
<organism evidence="1 2">
    <name type="scientific">Candidatus Bacteroides merdigallinarum</name>
    <dbReference type="NCBI Taxonomy" id="2838473"/>
    <lineage>
        <taxon>Bacteria</taxon>
        <taxon>Pseudomonadati</taxon>
        <taxon>Bacteroidota</taxon>
        <taxon>Bacteroidia</taxon>
        <taxon>Bacteroidales</taxon>
        <taxon>Bacteroidaceae</taxon>
        <taxon>Bacteroides</taxon>
    </lineage>
</organism>
<dbReference type="Proteomes" id="UP000824028">
    <property type="component" value="Unassembled WGS sequence"/>
</dbReference>
<evidence type="ECO:0000313" key="2">
    <source>
        <dbReference type="Proteomes" id="UP000824028"/>
    </source>
</evidence>
<sequence>MKKLSLIILFVIIPITSFCQTYFSFTKCINNYWGEWEYSNPYNSIIDGGYLINGTYDEFIIYAYDKHPSQYIMKVKLFAMSVDNDKKAKKQRIKTDQWYEYTGTVEYYTNGLWDKFKDIVNQWPYVPDASYGEVHTVSATIKIQPYKKNPKVYNIFFEGYGIGINLD</sequence>
<name>A0A9D2E7V9_9BACE</name>
<evidence type="ECO:0000313" key="1">
    <source>
        <dbReference type="EMBL" id="HIZ32609.1"/>
    </source>
</evidence>
<dbReference type="EMBL" id="DXBX01000026">
    <property type="protein sequence ID" value="HIZ32609.1"/>
    <property type="molecule type" value="Genomic_DNA"/>
</dbReference>
<gene>
    <name evidence="1" type="ORF">H9814_03540</name>
</gene>
<accession>A0A9D2E7V9</accession>
<proteinExistence type="predicted"/>
<dbReference type="AlphaFoldDB" id="A0A9D2E7V9"/>
<comment type="caution">
    <text evidence="1">The sequence shown here is derived from an EMBL/GenBank/DDBJ whole genome shotgun (WGS) entry which is preliminary data.</text>
</comment>
<protein>
    <submittedName>
        <fullName evidence="1">Uncharacterized protein</fullName>
    </submittedName>
</protein>